<dbReference type="PANTHER" id="PTHR46224:SF64">
    <property type="entry name" value="IQ MOTIF AND ANKYRIN REPEAT DOMAIN-CONTAINING PROTEIN 1"/>
    <property type="match status" value="1"/>
</dbReference>
<dbReference type="SMART" id="SM00248">
    <property type="entry name" value="ANK"/>
    <property type="match status" value="8"/>
</dbReference>
<feature type="region of interest" description="Disordered" evidence="2">
    <location>
        <begin position="432"/>
        <end position="456"/>
    </location>
</feature>
<dbReference type="Pfam" id="PF12796">
    <property type="entry name" value="Ank_2"/>
    <property type="match status" value="2"/>
</dbReference>
<feature type="repeat" description="ANK" evidence="1">
    <location>
        <begin position="118"/>
        <end position="150"/>
    </location>
</feature>
<dbReference type="Gene3D" id="1.25.40.20">
    <property type="entry name" value="Ankyrin repeat-containing domain"/>
    <property type="match status" value="2"/>
</dbReference>
<sequence>MDLPNFCMLTRKMGRIRSMHKRKRLQPERPIVTRAHSLTSSQQEFEKLTIFDAVETASVDDARFLLANGADLAALEPSTGRNALHLLAFCSETFRLRLEMLRFLILEAHLDVNAVDAHGDPPLFMFAACGHLELMKTLIEYGANWTLTNKKEQNVLHRACDVDQVEVCGYLHEKFGSAADPDGKLDRTLHVVNLSGRSPLHIVAEKGFVECANQILSAANDEASKCLLSQRDRAGRTPLQVAIVHGHSDLVALLLKQDDVGANYCDQLQRFPVHLAVDAIHGADVISLLASHGAVLNAVDERGDTALHWAALSGRLAVIQVLLNLGADPSVRNSDWELPVHVGASYGHLECVRVLLDAHKQSPGISSDDDILILEAELEQHQASGKSYYCYKAPSPTASMIRSSVASSSFSGDANNKVEYWDELHQEVQLVEESGNFSSEDEDFLDHDEYEEDEEF</sequence>
<evidence type="ECO:0000256" key="2">
    <source>
        <dbReference type="SAM" id="MobiDB-lite"/>
    </source>
</evidence>
<feature type="compositionally biased region" description="Acidic residues" evidence="2">
    <location>
        <begin position="439"/>
        <end position="456"/>
    </location>
</feature>
<dbReference type="PROSITE" id="PS50088">
    <property type="entry name" value="ANK_REPEAT"/>
    <property type="match status" value="3"/>
</dbReference>
<dbReference type="STRING" id="431595.K3WRC5"/>
<evidence type="ECO:0000313" key="4">
    <source>
        <dbReference type="Proteomes" id="UP000019132"/>
    </source>
</evidence>
<dbReference type="InterPro" id="IPR036770">
    <property type="entry name" value="Ankyrin_rpt-contain_sf"/>
</dbReference>
<dbReference type="InParanoid" id="K3WRC5"/>
<evidence type="ECO:0000313" key="3">
    <source>
        <dbReference type="EnsemblProtists" id="PYU1_T007519"/>
    </source>
</evidence>
<accession>K3WRC5</accession>
<dbReference type="SUPFAM" id="SSF48403">
    <property type="entry name" value="Ankyrin repeat"/>
    <property type="match status" value="1"/>
</dbReference>
<dbReference type="Proteomes" id="UP000019132">
    <property type="component" value="Unassembled WGS sequence"/>
</dbReference>
<dbReference type="EnsemblProtists" id="PYU1_T007519">
    <property type="protein sequence ID" value="PYU1_T007519"/>
    <property type="gene ID" value="PYU1_G007503"/>
</dbReference>
<dbReference type="PRINTS" id="PR01415">
    <property type="entry name" value="ANKYRIN"/>
</dbReference>
<dbReference type="HOGENOM" id="CLU_012219_0_0_1"/>
<keyword evidence="1" id="KW-0040">ANK repeat</keyword>
<dbReference type="VEuPathDB" id="FungiDB:PYU1_G007503"/>
<feature type="repeat" description="ANK" evidence="1">
    <location>
        <begin position="234"/>
        <end position="256"/>
    </location>
</feature>
<name>K3WRC5_GLOUD</name>
<protein>
    <submittedName>
        <fullName evidence="3">Uncharacterized protein</fullName>
    </submittedName>
</protein>
<keyword evidence="4" id="KW-1185">Reference proteome</keyword>
<dbReference type="OMA" id="HIAVEAQ"/>
<reference evidence="4" key="2">
    <citation type="submission" date="2010-04" db="EMBL/GenBank/DDBJ databases">
        <authorList>
            <person name="Buell R."/>
            <person name="Hamilton J."/>
            <person name="Hostetler J."/>
        </authorList>
    </citation>
    <scope>NUCLEOTIDE SEQUENCE [LARGE SCALE GENOMIC DNA]</scope>
    <source>
        <strain evidence="4">DAOM:BR144</strain>
    </source>
</reference>
<organism evidence="3 4">
    <name type="scientific">Globisporangium ultimum (strain ATCC 200006 / CBS 805.95 / DAOM BR144)</name>
    <name type="common">Pythium ultimum</name>
    <dbReference type="NCBI Taxonomy" id="431595"/>
    <lineage>
        <taxon>Eukaryota</taxon>
        <taxon>Sar</taxon>
        <taxon>Stramenopiles</taxon>
        <taxon>Oomycota</taxon>
        <taxon>Peronosporomycetes</taxon>
        <taxon>Pythiales</taxon>
        <taxon>Pythiaceae</taxon>
        <taxon>Globisporangium</taxon>
    </lineage>
</organism>
<dbReference type="InterPro" id="IPR051616">
    <property type="entry name" value="Cul2-RING_E3_ligase_SR"/>
</dbReference>
<dbReference type="AlphaFoldDB" id="K3WRC5"/>
<evidence type="ECO:0000256" key="1">
    <source>
        <dbReference type="PROSITE-ProRule" id="PRU00023"/>
    </source>
</evidence>
<dbReference type="eggNOG" id="KOG4177">
    <property type="taxonomic scope" value="Eukaryota"/>
</dbReference>
<dbReference type="PROSITE" id="PS50297">
    <property type="entry name" value="ANK_REP_REGION"/>
    <property type="match status" value="3"/>
</dbReference>
<dbReference type="EMBL" id="GL376585">
    <property type="status" value="NOT_ANNOTATED_CDS"/>
    <property type="molecule type" value="Genomic_DNA"/>
</dbReference>
<reference evidence="4" key="1">
    <citation type="journal article" date="2010" name="Genome Biol.">
        <title>Genome sequence of the necrotrophic plant pathogen Pythium ultimum reveals original pathogenicity mechanisms and effector repertoire.</title>
        <authorList>
            <person name="Levesque C.A."/>
            <person name="Brouwer H."/>
            <person name="Cano L."/>
            <person name="Hamilton J.P."/>
            <person name="Holt C."/>
            <person name="Huitema E."/>
            <person name="Raffaele S."/>
            <person name="Robideau G.P."/>
            <person name="Thines M."/>
            <person name="Win J."/>
            <person name="Zerillo M.M."/>
            <person name="Beakes G.W."/>
            <person name="Boore J.L."/>
            <person name="Busam D."/>
            <person name="Dumas B."/>
            <person name="Ferriera S."/>
            <person name="Fuerstenberg S.I."/>
            <person name="Gachon C.M."/>
            <person name="Gaulin E."/>
            <person name="Govers F."/>
            <person name="Grenville-Briggs L."/>
            <person name="Horner N."/>
            <person name="Hostetler J."/>
            <person name="Jiang R.H."/>
            <person name="Johnson J."/>
            <person name="Krajaejun T."/>
            <person name="Lin H."/>
            <person name="Meijer H.J."/>
            <person name="Moore B."/>
            <person name="Morris P."/>
            <person name="Phuntmart V."/>
            <person name="Puiu D."/>
            <person name="Shetty J."/>
            <person name="Stajich J.E."/>
            <person name="Tripathy S."/>
            <person name="Wawra S."/>
            <person name="van West P."/>
            <person name="Whitty B.R."/>
            <person name="Coutinho P.M."/>
            <person name="Henrissat B."/>
            <person name="Martin F."/>
            <person name="Thomas P.D."/>
            <person name="Tyler B.M."/>
            <person name="De Vries R.P."/>
            <person name="Kamoun S."/>
            <person name="Yandell M."/>
            <person name="Tisserat N."/>
            <person name="Buell C.R."/>
        </authorList>
    </citation>
    <scope>NUCLEOTIDE SEQUENCE</scope>
    <source>
        <strain evidence="4">DAOM:BR144</strain>
    </source>
</reference>
<dbReference type="Pfam" id="PF13637">
    <property type="entry name" value="Ank_4"/>
    <property type="match status" value="1"/>
</dbReference>
<reference evidence="3" key="3">
    <citation type="submission" date="2015-02" db="UniProtKB">
        <authorList>
            <consortium name="EnsemblProtists"/>
        </authorList>
    </citation>
    <scope>IDENTIFICATION</scope>
    <source>
        <strain evidence="3">DAOM BR144</strain>
    </source>
</reference>
<feature type="repeat" description="ANK" evidence="1">
    <location>
        <begin position="302"/>
        <end position="334"/>
    </location>
</feature>
<dbReference type="InterPro" id="IPR002110">
    <property type="entry name" value="Ankyrin_rpt"/>
</dbReference>
<dbReference type="PANTHER" id="PTHR46224">
    <property type="entry name" value="ANKYRIN REPEAT FAMILY PROTEIN"/>
    <property type="match status" value="1"/>
</dbReference>
<proteinExistence type="predicted"/>